<dbReference type="AlphaFoldDB" id="A0A9D9DAY3"/>
<organism evidence="1 2">
    <name type="scientific">Candidatus Avisuccinivibrio stercorigallinarum</name>
    <dbReference type="NCBI Taxonomy" id="2840704"/>
    <lineage>
        <taxon>Bacteria</taxon>
        <taxon>Pseudomonadati</taxon>
        <taxon>Pseudomonadota</taxon>
        <taxon>Gammaproteobacteria</taxon>
        <taxon>Aeromonadales</taxon>
        <taxon>Succinivibrionaceae</taxon>
        <taxon>Succinivibrionaceae incertae sedis</taxon>
        <taxon>Candidatus Avisuccinivibrio</taxon>
    </lineage>
</organism>
<gene>
    <name evidence="1" type="ORF">IAB19_06680</name>
</gene>
<name>A0A9D9DAY3_9GAMM</name>
<reference evidence="1" key="2">
    <citation type="journal article" date="2021" name="PeerJ">
        <title>Extensive microbial diversity within the chicken gut microbiome revealed by metagenomics and culture.</title>
        <authorList>
            <person name="Gilroy R."/>
            <person name="Ravi A."/>
            <person name="Getino M."/>
            <person name="Pursley I."/>
            <person name="Horton D.L."/>
            <person name="Alikhan N.F."/>
            <person name="Baker D."/>
            <person name="Gharbi K."/>
            <person name="Hall N."/>
            <person name="Watson M."/>
            <person name="Adriaenssens E.M."/>
            <person name="Foster-Nyarko E."/>
            <person name="Jarju S."/>
            <person name="Secka A."/>
            <person name="Antonio M."/>
            <person name="Oren A."/>
            <person name="Chaudhuri R.R."/>
            <person name="La Ragione R."/>
            <person name="Hildebrand F."/>
            <person name="Pallen M.J."/>
        </authorList>
    </citation>
    <scope>NUCLEOTIDE SEQUENCE</scope>
    <source>
        <strain evidence="1">17213</strain>
    </source>
</reference>
<dbReference type="Proteomes" id="UP000823631">
    <property type="component" value="Unassembled WGS sequence"/>
</dbReference>
<proteinExistence type="predicted"/>
<protein>
    <submittedName>
        <fullName evidence="1">Uncharacterized protein</fullName>
    </submittedName>
</protein>
<evidence type="ECO:0000313" key="1">
    <source>
        <dbReference type="EMBL" id="MBO8416045.1"/>
    </source>
</evidence>
<accession>A0A9D9DAY3</accession>
<reference evidence="1" key="1">
    <citation type="submission" date="2020-10" db="EMBL/GenBank/DDBJ databases">
        <authorList>
            <person name="Gilroy R."/>
        </authorList>
    </citation>
    <scope>NUCLEOTIDE SEQUENCE</scope>
    <source>
        <strain evidence="1">17213</strain>
    </source>
</reference>
<sequence length="371" mass="42330">MEGDFLNPNAQSAESRMFEQALLFIKSRARAERAECFEILVDQDFKTADRERAVCKVAVNLYACQVLLEANDISRIQPQLFEGLQKECSDRVCSIKNKIISQASASGLKKELGGREHYRTANYLAHNNRIMLGIVEYTVCKCEPAAGAGAGQGAQPQSGSFSAQDAQAAKSAASTSADDCAGEKPKKRNVTSLEHLVKNILVNFPPDRITVEDGRDFLLRLKLEYGHDEFFFNVYYDGENKVSKVTQTRYDDRALQIYHMLYFALLRRDLINNFRCEDKFTKEQESFYEKLSQSFYQTLNMYLRPVDIFPDHITVLAMLRFEMIEFNVYFSKTGQPSKFNFSQRSHPIGISDELREQVNNLLTAVISQYRG</sequence>
<dbReference type="EMBL" id="JADINH010000142">
    <property type="protein sequence ID" value="MBO8416045.1"/>
    <property type="molecule type" value="Genomic_DNA"/>
</dbReference>
<comment type="caution">
    <text evidence="1">The sequence shown here is derived from an EMBL/GenBank/DDBJ whole genome shotgun (WGS) entry which is preliminary data.</text>
</comment>
<evidence type="ECO:0000313" key="2">
    <source>
        <dbReference type="Proteomes" id="UP000823631"/>
    </source>
</evidence>